<evidence type="ECO:0000313" key="11">
    <source>
        <dbReference type="EMBL" id="CAE7379188.1"/>
    </source>
</evidence>
<feature type="domain" description="ABC transporter" evidence="10">
    <location>
        <begin position="992"/>
        <end position="1217"/>
    </location>
</feature>
<evidence type="ECO:0000256" key="9">
    <source>
        <dbReference type="SAM" id="Phobius"/>
    </source>
</evidence>
<dbReference type="InterPro" id="IPR017871">
    <property type="entry name" value="ABC_transporter-like_CS"/>
</dbReference>
<evidence type="ECO:0000256" key="8">
    <source>
        <dbReference type="SAM" id="Coils"/>
    </source>
</evidence>
<dbReference type="GO" id="GO:0016887">
    <property type="term" value="F:ATP hydrolysis activity"/>
    <property type="evidence" value="ECO:0007669"/>
    <property type="project" value="InterPro"/>
</dbReference>
<feature type="coiled-coil region" evidence="8">
    <location>
        <begin position="1253"/>
        <end position="1294"/>
    </location>
</feature>
<dbReference type="SUPFAM" id="SSF52540">
    <property type="entry name" value="P-loop containing nucleoside triphosphate hydrolases"/>
    <property type="match status" value="1"/>
</dbReference>
<keyword evidence="12" id="KW-1185">Reference proteome</keyword>
<dbReference type="PANTHER" id="PTHR11384">
    <property type="entry name" value="ATP-BINDING CASSETTE, SUB-FAMILY D MEMBER"/>
    <property type="match status" value="1"/>
</dbReference>
<comment type="similarity">
    <text evidence="1">Belongs to the ABC transporter superfamily. ABCD family. Peroxisomal fatty acyl CoA transporter (TC 3.A.1.203) subfamily.</text>
</comment>
<evidence type="ECO:0000313" key="12">
    <source>
        <dbReference type="Proteomes" id="UP000649617"/>
    </source>
</evidence>
<dbReference type="InterPro" id="IPR027417">
    <property type="entry name" value="P-loop_NTPase"/>
</dbReference>
<dbReference type="Pfam" id="PF00005">
    <property type="entry name" value="ABC_tran"/>
    <property type="match status" value="1"/>
</dbReference>
<evidence type="ECO:0000256" key="3">
    <source>
        <dbReference type="ARBA" id="ARBA00022692"/>
    </source>
</evidence>
<gene>
    <name evidence="11" type="ORF">SPIL2461_LOCUS9230</name>
</gene>
<name>A0A812Q160_SYMPI</name>
<dbReference type="PROSITE" id="PS50893">
    <property type="entry name" value="ABC_TRANSPORTER_2"/>
    <property type="match status" value="1"/>
</dbReference>
<feature type="transmembrane region" description="Helical" evidence="9">
    <location>
        <begin position="178"/>
        <end position="198"/>
    </location>
</feature>
<sequence>MGAMVCEGAEQTVTVFYQFSLASILFIQLGAWLPFWLALRRPFRVADIRSLGSKVIVKTEQPHSLAPGRRLTCSIHDTGDPRLDQRRFPAPENENFVARAVDCVRLELVDMQNGPSASMGTLLPRFPEDVFRTSIACKYVSPAVHCATTTSIAVMVSCLIATSGMIQMGCGMEGFGEYLLVFSNMLGPILAGLAAVAWRRRQSKRPSQLQRAITQFRRRLLSRYCPTPRKPGPFCATSVSSLEDFHDAFSDFIQVEQTYYVVANIISPLTRPEKMSLAELLGPLEITFFVSYAWIAPFQQLVTAVREHARVSSHGSQEEQNLFGYWICCFSCNGWQLEMGNGDLSQAPFCLALGHASCRGLCLVMDEQALPLTRGWTVMELWVAVQHQVDVCLCGHQGVVGDDRCSGDFLRALGDRLRWIDLSRALCSDESDRSRIMHLVEQNGGTVQLQEKLSCKVQAALDQRMHEERRQQPEDLRATRKRWSEEAGISASYLLSDEFLSMAEERSRKQDPTFYDLIEAFFFSDRPIGKDIRCPRDNEPGCAFVDALDMKHQGKATNMLSWSWGCPISQVRGALLWWMTQDNQDPDTIFLHMSALTTNHYRLPSVYSCPEDMSMWNADLRRIGSMVVLLDTWDMPSYLQRIWTVSEIVMAVKLQTAVRLIWPSSAQAGIEQELLKGPEAILRAAESLGNFAVEKVVANHEAYESSVRLGIVQDSARPYEETDQKIRALMFDMGGLPVKEALERKRQSEEAGISAAYLLSDEFLTMAQERAGTENPKFYDLEKGFFFSDRPIGQDVCCPRDGRPGCALVDALPARHRGAATHFLSWSWAYSVSQIRSALASWLAQEGLEGSEVFLYMCFFVNNQYRILIEQSSTGSDNLEVLFESNLRRIGRVVALLDTWNSPIYLTRVWTIFEQFMAIQLSIPVRIIMPVAAQEGLMEQIGCGNIGLNRVCDSLGTVDSEKAQASNPKDEQKVKQMIRNSDGSFKDVNAKVRRFMLDWVGQSVIHHLNGIINAKKAADGESLLLCGPSGVGKSSLLRSIAGLWGRGTGVIRCCPQKEMFFLPQETYLCLGTLRENATYPQEEAGDRPPDERVREVLAKVNLAYLDHRYGLDAPIDFDSVLSGGERQRLGFARLLLRGNVKFAILDEATAALDRSNQSIMYDNLKRHVQGFVSIGHSSSLEAFHTKKLMLERSSEGASGWRIESIDHPTERWSAQRPDAKEPQDLSWYFQQQKQFLDDLKVCEDRHDAWNSKVFVQEEEIEKLRKQVRSLEEERDGLRKDLKEAMRERDEWQVSALRVMSKREFRSSVESLEAARRRPLPP</sequence>
<keyword evidence="2" id="KW-0813">Transport</keyword>
<evidence type="ECO:0000256" key="6">
    <source>
        <dbReference type="ARBA" id="ARBA00022989"/>
    </source>
</evidence>
<dbReference type="InterPro" id="IPR050835">
    <property type="entry name" value="ABC_transporter_sub-D"/>
</dbReference>
<keyword evidence="5" id="KW-0067">ATP-binding</keyword>
<evidence type="ECO:0000256" key="4">
    <source>
        <dbReference type="ARBA" id="ARBA00022741"/>
    </source>
</evidence>
<dbReference type="InterPro" id="IPR003593">
    <property type="entry name" value="AAA+_ATPase"/>
</dbReference>
<proteinExistence type="inferred from homology"/>
<keyword evidence="3 9" id="KW-0812">Transmembrane</keyword>
<dbReference type="OrthoDB" id="422637at2759"/>
<dbReference type="Gene3D" id="3.40.50.300">
    <property type="entry name" value="P-loop containing nucleotide triphosphate hydrolases"/>
    <property type="match status" value="1"/>
</dbReference>
<dbReference type="GO" id="GO:0005524">
    <property type="term" value="F:ATP binding"/>
    <property type="evidence" value="ECO:0007669"/>
    <property type="project" value="UniProtKB-KW"/>
</dbReference>
<keyword evidence="4" id="KW-0547">Nucleotide-binding</keyword>
<dbReference type="InterPro" id="IPR003439">
    <property type="entry name" value="ABC_transporter-like_ATP-bd"/>
</dbReference>
<keyword evidence="7 9" id="KW-0472">Membrane</keyword>
<evidence type="ECO:0000256" key="1">
    <source>
        <dbReference type="ARBA" id="ARBA00008575"/>
    </source>
</evidence>
<keyword evidence="6 9" id="KW-1133">Transmembrane helix</keyword>
<dbReference type="PROSITE" id="PS00211">
    <property type="entry name" value="ABC_TRANSPORTER_1"/>
    <property type="match status" value="1"/>
</dbReference>
<comment type="caution">
    <text evidence="11">The sequence shown here is derived from an EMBL/GenBank/DDBJ whole genome shotgun (WGS) entry which is preliminary data.</text>
</comment>
<dbReference type="EMBL" id="CAJNIZ010015914">
    <property type="protein sequence ID" value="CAE7379188.1"/>
    <property type="molecule type" value="Genomic_DNA"/>
</dbReference>
<keyword evidence="8" id="KW-0175">Coiled coil</keyword>
<feature type="transmembrane region" description="Helical" evidence="9">
    <location>
        <begin position="142"/>
        <end position="166"/>
    </location>
</feature>
<evidence type="ECO:0000256" key="7">
    <source>
        <dbReference type="ARBA" id="ARBA00023136"/>
    </source>
</evidence>
<evidence type="ECO:0000259" key="10">
    <source>
        <dbReference type="PROSITE" id="PS50893"/>
    </source>
</evidence>
<organism evidence="11 12">
    <name type="scientific">Symbiodinium pilosum</name>
    <name type="common">Dinoflagellate</name>
    <dbReference type="NCBI Taxonomy" id="2952"/>
    <lineage>
        <taxon>Eukaryota</taxon>
        <taxon>Sar</taxon>
        <taxon>Alveolata</taxon>
        <taxon>Dinophyceae</taxon>
        <taxon>Suessiales</taxon>
        <taxon>Symbiodiniaceae</taxon>
        <taxon>Symbiodinium</taxon>
    </lineage>
</organism>
<reference evidence="11" key="1">
    <citation type="submission" date="2021-02" db="EMBL/GenBank/DDBJ databases">
        <authorList>
            <person name="Dougan E. K."/>
            <person name="Rhodes N."/>
            <person name="Thang M."/>
            <person name="Chan C."/>
        </authorList>
    </citation>
    <scope>NUCLEOTIDE SEQUENCE</scope>
</reference>
<evidence type="ECO:0000256" key="5">
    <source>
        <dbReference type="ARBA" id="ARBA00022840"/>
    </source>
</evidence>
<evidence type="ECO:0000256" key="2">
    <source>
        <dbReference type="ARBA" id="ARBA00022448"/>
    </source>
</evidence>
<protein>
    <recommendedName>
        <fullName evidence="10">ABC transporter domain-containing protein</fullName>
    </recommendedName>
</protein>
<feature type="transmembrane region" description="Helical" evidence="9">
    <location>
        <begin position="277"/>
        <end position="295"/>
    </location>
</feature>
<dbReference type="PANTHER" id="PTHR11384:SF59">
    <property type="entry name" value="LYSOSOMAL COBALAMIN TRANSPORTER ABCD4"/>
    <property type="match status" value="1"/>
</dbReference>
<feature type="transmembrane region" description="Helical" evidence="9">
    <location>
        <begin position="15"/>
        <end position="39"/>
    </location>
</feature>
<dbReference type="Proteomes" id="UP000649617">
    <property type="component" value="Unassembled WGS sequence"/>
</dbReference>
<dbReference type="SMART" id="SM00382">
    <property type="entry name" value="AAA"/>
    <property type="match status" value="1"/>
</dbReference>
<accession>A0A812Q160</accession>